<protein>
    <submittedName>
        <fullName evidence="1">Uncharacterized protein</fullName>
    </submittedName>
</protein>
<dbReference type="EMBL" id="NCVQ01000004">
    <property type="protein sequence ID" value="PWZ34192.1"/>
    <property type="molecule type" value="Genomic_DNA"/>
</dbReference>
<evidence type="ECO:0000313" key="1">
    <source>
        <dbReference type="EMBL" id="PWZ34192.1"/>
    </source>
</evidence>
<dbReference type="Proteomes" id="UP000251960">
    <property type="component" value="Chromosome 3"/>
</dbReference>
<evidence type="ECO:0000313" key="2">
    <source>
        <dbReference type="Proteomes" id="UP000251960"/>
    </source>
</evidence>
<dbReference type="AlphaFoldDB" id="A0A3L6FLW4"/>
<gene>
    <name evidence="1" type="ORF">Zm00014a_030476</name>
</gene>
<reference evidence="1 2" key="1">
    <citation type="journal article" date="2018" name="Nat. Genet.">
        <title>Extensive intraspecific gene order and gene structural variations between Mo17 and other maize genomes.</title>
        <authorList>
            <person name="Sun S."/>
            <person name="Zhou Y."/>
            <person name="Chen J."/>
            <person name="Shi J."/>
            <person name="Zhao H."/>
            <person name="Zhao H."/>
            <person name="Song W."/>
            <person name="Zhang M."/>
            <person name="Cui Y."/>
            <person name="Dong X."/>
            <person name="Liu H."/>
            <person name="Ma X."/>
            <person name="Jiao Y."/>
            <person name="Wang B."/>
            <person name="Wei X."/>
            <person name="Stein J.C."/>
            <person name="Glaubitz J.C."/>
            <person name="Lu F."/>
            <person name="Yu G."/>
            <person name="Liang C."/>
            <person name="Fengler K."/>
            <person name="Li B."/>
            <person name="Rafalski A."/>
            <person name="Schnable P.S."/>
            <person name="Ware D.H."/>
            <person name="Buckler E.S."/>
            <person name="Lai J."/>
        </authorList>
    </citation>
    <scope>NUCLEOTIDE SEQUENCE [LARGE SCALE GENOMIC DNA]</scope>
    <source>
        <strain evidence="2">cv. Missouri 17</strain>
        <tissue evidence="1">Seedling</tissue>
    </source>
</reference>
<proteinExistence type="predicted"/>
<organism evidence="1 2">
    <name type="scientific">Zea mays</name>
    <name type="common">Maize</name>
    <dbReference type="NCBI Taxonomy" id="4577"/>
    <lineage>
        <taxon>Eukaryota</taxon>
        <taxon>Viridiplantae</taxon>
        <taxon>Streptophyta</taxon>
        <taxon>Embryophyta</taxon>
        <taxon>Tracheophyta</taxon>
        <taxon>Spermatophyta</taxon>
        <taxon>Magnoliopsida</taxon>
        <taxon>Liliopsida</taxon>
        <taxon>Poales</taxon>
        <taxon>Poaceae</taxon>
        <taxon>PACMAD clade</taxon>
        <taxon>Panicoideae</taxon>
        <taxon>Andropogonodae</taxon>
        <taxon>Andropogoneae</taxon>
        <taxon>Tripsacinae</taxon>
        <taxon>Zea</taxon>
    </lineage>
</organism>
<comment type="caution">
    <text evidence="1">The sequence shown here is derived from an EMBL/GenBank/DDBJ whole genome shotgun (WGS) entry which is preliminary data.</text>
</comment>
<accession>A0A3L6FLW4</accession>
<name>A0A3L6FLW4_MAIZE</name>
<sequence>MFARTMVIPIYASLRTSTSVEWLAFFSMQNTGFISSTKQKQNSTHTQLIIGKQRRCGIEQVLLQSHRG</sequence>